<comment type="catalytic activity">
    <reaction evidence="11 12">
        <text>(1S,2R)-1-C-(indol-3-yl)glycerol 3-phosphate + L-serine = D-glyceraldehyde 3-phosphate + L-tryptophan + H2O</text>
        <dbReference type="Rhea" id="RHEA:10532"/>
        <dbReference type="ChEBI" id="CHEBI:15377"/>
        <dbReference type="ChEBI" id="CHEBI:33384"/>
        <dbReference type="ChEBI" id="CHEBI:57912"/>
        <dbReference type="ChEBI" id="CHEBI:58866"/>
        <dbReference type="ChEBI" id="CHEBI:59776"/>
        <dbReference type="EC" id="4.2.1.20"/>
    </reaction>
</comment>
<dbReference type="NCBIfam" id="TIGR00263">
    <property type="entry name" value="trpB"/>
    <property type="match status" value="1"/>
</dbReference>
<evidence type="ECO:0000256" key="11">
    <source>
        <dbReference type="ARBA" id="ARBA00049047"/>
    </source>
</evidence>
<evidence type="ECO:0000256" key="12">
    <source>
        <dbReference type="HAMAP-Rule" id="MF_00133"/>
    </source>
</evidence>
<dbReference type="Gene3D" id="3.40.50.1100">
    <property type="match status" value="2"/>
</dbReference>
<dbReference type="CDD" id="cd06446">
    <property type="entry name" value="Trp-synth_B"/>
    <property type="match status" value="1"/>
</dbReference>
<dbReference type="InterPro" id="IPR001926">
    <property type="entry name" value="TrpB-like_PALP"/>
</dbReference>
<dbReference type="HAMAP" id="MF_00133">
    <property type="entry name" value="Trp_synth_beta"/>
    <property type="match status" value="1"/>
</dbReference>
<dbReference type="SUPFAM" id="SSF53686">
    <property type="entry name" value="Tryptophan synthase beta subunit-like PLP-dependent enzymes"/>
    <property type="match status" value="1"/>
</dbReference>
<keyword evidence="9 12" id="KW-0057">Aromatic amino acid biosynthesis</keyword>
<dbReference type="PIRSF" id="PIRSF001413">
    <property type="entry name" value="Trp_syn_beta"/>
    <property type="match status" value="1"/>
</dbReference>
<comment type="subunit">
    <text evidence="5 12">Tetramer of two alpha and two beta chains.</text>
</comment>
<organism evidence="14 15">
    <name type="scientific">Alteromonas aquimaris</name>
    <dbReference type="NCBI Taxonomy" id="2998417"/>
    <lineage>
        <taxon>Bacteria</taxon>
        <taxon>Pseudomonadati</taxon>
        <taxon>Pseudomonadota</taxon>
        <taxon>Gammaproteobacteria</taxon>
        <taxon>Alteromonadales</taxon>
        <taxon>Alteromonadaceae</taxon>
        <taxon>Alteromonas/Salinimonas group</taxon>
        <taxon>Alteromonas</taxon>
    </lineage>
</organism>
<dbReference type="Pfam" id="PF00291">
    <property type="entry name" value="PALP"/>
    <property type="match status" value="1"/>
</dbReference>
<reference evidence="14" key="1">
    <citation type="submission" date="2022-11" db="EMBL/GenBank/DDBJ databases">
        <title>Alteromonas sp. nov., isolated from sea water of the Qingdao.</title>
        <authorList>
            <person name="Wang Q."/>
        </authorList>
    </citation>
    <scope>NUCLEOTIDE SEQUENCE</scope>
    <source>
        <strain evidence="14">ASW11-7</strain>
    </source>
</reference>
<dbReference type="Proteomes" id="UP001142810">
    <property type="component" value="Unassembled WGS sequence"/>
</dbReference>
<keyword evidence="10 12" id="KW-0456">Lyase</keyword>
<proteinExistence type="inferred from homology"/>
<dbReference type="InterPro" id="IPR023026">
    <property type="entry name" value="Trp_synth_beta/beta-like"/>
</dbReference>
<sequence>MNKLNSRFGEFGGMYVPELLIPALDQLEQAFIDACEDASFQQEFTALLNDYAGRPTPLTLTRNLVSNPLVKLYLKREDLLHGGAHKTNQVLGQALLTKRMGKTEVIAETGAGQHGTATALACALLGLKARIYMGAKDVERQAPNVFRMRLMGAEVIPVSAGSGTLKDAVNEAMRDWSANYDKAHYLLGTAAGPHPFPTIVREFHRMIGEEVREQVMQKEGRLPDSLVACVGGGSNAIGMFADFIDQPEVKLIGVEPAGKGLHTHLHGATICKGSKGILHGSHTFIMQDKEGQIEESYSVSAGLDYPAVGPQHAHLAQTGRAEYVAVTDEEALHAFQLLARKEGIIPALESSHALAHALNMADEAQQETIIVVNLSGRGDKDLAHVTSILGDEFNGQI</sequence>
<evidence type="ECO:0000256" key="6">
    <source>
        <dbReference type="ARBA" id="ARBA00022605"/>
    </source>
</evidence>
<evidence type="ECO:0000313" key="14">
    <source>
        <dbReference type="EMBL" id="MCW8107913.1"/>
    </source>
</evidence>
<evidence type="ECO:0000259" key="13">
    <source>
        <dbReference type="Pfam" id="PF00291"/>
    </source>
</evidence>
<comment type="pathway">
    <text evidence="3 12">Amino-acid biosynthesis; L-tryptophan biosynthesis; L-tryptophan from chorismate: step 5/5.</text>
</comment>
<keyword evidence="15" id="KW-1185">Reference proteome</keyword>
<evidence type="ECO:0000256" key="9">
    <source>
        <dbReference type="ARBA" id="ARBA00023141"/>
    </source>
</evidence>
<feature type="domain" description="Tryptophan synthase beta chain-like PALP" evidence="13">
    <location>
        <begin position="52"/>
        <end position="376"/>
    </location>
</feature>
<dbReference type="RefSeq" id="WP_265616599.1">
    <property type="nucleotide sequence ID" value="NZ_JAPFRD010000005.1"/>
</dbReference>
<accession>A0ABT3P572</accession>
<dbReference type="EC" id="4.2.1.20" evidence="12"/>
<dbReference type="GO" id="GO:0004834">
    <property type="term" value="F:tryptophan synthase activity"/>
    <property type="evidence" value="ECO:0007669"/>
    <property type="project" value="UniProtKB-EC"/>
</dbReference>
<evidence type="ECO:0000256" key="8">
    <source>
        <dbReference type="ARBA" id="ARBA00022898"/>
    </source>
</evidence>
<protein>
    <recommendedName>
        <fullName evidence="12">Tryptophan synthase beta chain</fullName>
        <ecNumber evidence="12">4.2.1.20</ecNumber>
    </recommendedName>
</protein>
<evidence type="ECO:0000256" key="2">
    <source>
        <dbReference type="ARBA" id="ARBA00002786"/>
    </source>
</evidence>
<dbReference type="PROSITE" id="PS00168">
    <property type="entry name" value="TRP_SYNTHASE_BETA"/>
    <property type="match status" value="1"/>
</dbReference>
<evidence type="ECO:0000256" key="7">
    <source>
        <dbReference type="ARBA" id="ARBA00022822"/>
    </source>
</evidence>
<comment type="caution">
    <text evidence="14">The sequence shown here is derived from an EMBL/GenBank/DDBJ whole genome shotgun (WGS) entry which is preliminary data.</text>
</comment>
<dbReference type="InterPro" id="IPR036052">
    <property type="entry name" value="TrpB-like_PALP_sf"/>
</dbReference>
<comment type="function">
    <text evidence="2 12">The beta subunit is responsible for the synthesis of L-tryptophan from indole and L-serine.</text>
</comment>
<gene>
    <name evidence="12 14" type="primary">trpB</name>
    <name evidence="14" type="ORF">OPS25_05325</name>
</gene>
<dbReference type="InterPro" id="IPR006654">
    <property type="entry name" value="Trp_synth_beta"/>
</dbReference>
<keyword evidence="6 12" id="KW-0028">Amino-acid biosynthesis</keyword>
<dbReference type="PANTHER" id="PTHR48077:SF3">
    <property type="entry name" value="TRYPTOPHAN SYNTHASE"/>
    <property type="match status" value="1"/>
</dbReference>
<dbReference type="PANTHER" id="PTHR48077">
    <property type="entry name" value="TRYPTOPHAN SYNTHASE-RELATED"/>
    <property type="match status" value="1"/>
</dbReference>
<evidence type="ECO:0000256" key="4">
    <source>
        <dbReference type="ARBA" id="ARBA00009982"/>
    </source>
</evidence>
<evidence type="ECO:0000256" key="1">
    <source>
        <dbReference type="ARBA" id="ARBA00001933"/>
    </source>
</evidence>
<name>A0ABT3P572_9ALTE</name>
<evidence type="ECO:0000256" key="10">
    <source>
        <dbReference type="ARBA" id="ARBA00023239"/>
    </source>
</evidence>
<evidence type="ECO:0000313" key="15">
    <source>
        <dbReference type="Proteomes" id="UP001142810"/>
    </source>
</evidence>
<comment type="similarity">
    <text evidence="4 12">Belongs to the TrpB family.</text>
</comment>
<evidence type="ECO:0000256" key="3">
    <source>
        <dbReference type="ARBA" id="ARBA00004733"/>
    </source>
</evidence>
<dbReference type="EMBL" id="JAPFRD010000005">
    <property type="protein sequence ID" value="MCW8107913.1"/>
    <property type="molecule type" value="Genomic_DNA"/>
</dbReference>
<evidence type="ECO:0000256" key="5">
    <source>
        <dbReference type="ARBA" id="ARBA00011270"/>
    </source>
</evidence>
<keyword evidence="7 12" id="KW-0822">Tryptophan biosynthesis</keyword>
<keyword evidence="8 12" id="KW-0663">Pyridoxal phosphate</keyword>
<feature type="modified residue" description="N6-(pyridoxal phosphate)lysine" evidence="12">
    <location>
        <position position="86"/>
    </location>
</feature>
<comment type="cofactor">
    <cofactor evidence="1 12">
        <name>pyridoxal 5'-phosphate</name>
        <dbReference type="ChEBI" id="CHEBI:597326"/>
    </cofactor>
</comment>
<dbReference type="InterPro" id="IPR006653">
    <property type="entry name" value="Trp_synth_b_CS"/>
</dbReference>